<dbReference type="InterPro" id="IPR001031">
    <property type="entry name" value="Thioesterase"/>
</dbReference>
<dbReference type="AlphaFoldDB" id="A0A7S2RDG6"/>
<dbReference type="Gene3D" id="3.40.50.1820">
    <property type="entry name" value="alpha/beta hydrolase"/>
    <property type="match status" value="1"/>
</dbReference>
<dbReference type="PROSITE" id="PS00012">
    <property type="entry name" value="PHOSPHOPANTETHEINE"/>
    <property type="match status" value="1"/>
</dbReference>
<dbReference type="Gene3D" id="3.30.559.10">
    <property type="entry name" value="Chloramphenicol acetyltransferase-like domain"/>
    <property type="match status" value="1"/>
</dbReference>
<proteinExistence type="predicted"/>
<dbReference type="Pfam" id="PF00975">
    <property type="entry name" value="Thioesterase"/>
    <property type="match status" value="1"/>
</dbReference>
<evidence type="ECO:0000256" key="1">
    <source>
        <dbReference type="ARBA" id="ARBA00022450"/>
    </source>
</evidence>
<sequence>MRDIPPLKMRPKPICAIYGRNFWGLPGVLRLVLDLEIGIHESFFEIGGDSISAMQLVSLLRRDEKFPFIQGRDITRFPTISQLSRHLSQSDLIDVVCNAEQGNLSGTFTLLPIQQWFLRQEYEVHNHFNQAFVMHVPLNTSYRAVEQALSILAEHHDMLRCGFDMVEETQSYHQTGRRFDVVAIDVQQVGSLENELSRLQAEFDIEQGLLWRAAFITGSPDGKTRLWFAFHHIIVDAVSWRIIADDMKALLSGSRDLGKKTTSYREWVSAVSGYGSSLYAFAEGHYWDYVLSLYNKPYPIHQDSTTTTFVEIDKELTSHLLHKANAAFKTQINDLLLSALGSALAETLGQKTVCITMESIGREVDTVSSENQVLDLSRTVGWFTAVYPVAITHYEDMADMIVHTKEMLEQVPAKGLGFGAISKRWEDMPNVVFNYLGQFQNTSDESECSIIDENTGVEISPLNFDGLALNINGAVFDDQQLRFSVVSRLGEATTNYFNSCFKQRLTQVISCARSKLQNRPQRNPGHTSLLCRLNPRVLGGRNLFAIHPAGFGVEAYTHLGHRLAGQVNCIGIDNHNLRQPYEMTSSLQKVAGLYTEQILHFHNNCLPSTLMLLGWSMGGRIALEMATQLETHPGVEKVHVFVLDTIDFSLNHHPELSKGNDEPKQFSAFVYHEQDIAAGELSQLQSTNTHIHLFKAMQIHQALTNIGFTKSTLLQHMDNGLPFGKAKFDTIPLHETNHVDMLKTKETLDAISNVMLTL</sequence>
<keyword evidence="2" id="KW-0597">Phosphoprotein</keyword>
<dbReference type="InterPro" id="IPR009081">
    <property type="entry name" value="PP-bd_ACP"/>
</dbReference>
<dbReference type="SUPFAM" id="SSF53474">
    <property type="entry name" value="alpha/beta-Hydrolases"/>
    <property type="match status" value="1"/>
</dbReference>
<dbReference type="InterPro" id="IPR023213">
    <property type="entry name" value="CAT-like_dom_sf"/>
</dbReference>
<dbReference type="Gene3D" id="3.30.559.30">
    <property type="entry name" value="Nonribosomal peptide synthetase, condensation domain"/>
    <property type="match status" value="1"/>
</dbReference>
<organism evidence="4">
    <name type="scientific">Mucochytrium quahogii</name>
    <dbReference type="NCBI Taxonomy" id="96639"/>
    <lineage>
        <taxon>Eukaryota</taxon>
        <taxon>Sar</taxon>
        <taxon>Stramenopiles</taxon>
        <taxon>Bigyra</taxon>
        <taxon>Labyrinthulomycetes</taxon>
        <taxon>Thraustochytrida</taxon>
        <taxon>Thraustochytriidae</taxon>
        <taxon>Mucochytrium</taxon>
    </lineage>
</organism>
<reference evidence="4" key="1">
    <citation type="submission" date="2021-01" db="EMBL/GenBank/DDBJ databases">
        <authorList>
            <person name="Corre E."/>
            <person name="Pelletier E."/>
            <person name="Niang G."/>
            <person name="Scheremetjew M."/>
            <person name="Finn R."/>
            <person name="Kale V."/>
            <person name="Holt S."/>
            <person name="Cochrane G."/>
            <person name="Meng A."/>
            <person name="Brown T."/>
            <person name="Cohen L."/>
        </authorList>
    </citation>
    <scope>NUCLEOTIDE SEQUENCE</scope>
    <source>
        <strain evidence="4">NY070348D</strain>
    </source>
</reference>
<dbReference type="InterPro" id="IPR029058">
    <property type="entry name" value="AB_hydrolase_fold"/>
</dbReference>
<dbReference type="InterPro" id="IPR036736">
    <property type="entry name" value="ACP-like_sf"/>
</dbReference>
<dbReference type="Pfam" id="PF00550">
    <property type="entry name" value="PP-binding"/>
    <property type="match status" value="1"/>
</dbReference>
<dbReference type="SUPFAM" id="SSF52777">
    <property type="entry name" value="CoA-dependent acyltransferases"/>
    <property type="match status" value="2"/>
</dbReference>
<dbReference type="Gene3D" id="1.10.1200.10">
    <property type="entry name" value="ACP-like"/>
    <property type="match status" value="1"/>
</dbReference>
<feature type="domain" description="Carrier" evidence="3">
    <location>
        <begin position="12"/>
        <end position="91"/>
    </location>
</feature>
<dbReference type="SUPFAM" id="SSF47336">
    <property type="entry name" value="ACP-like"/>
    <property type="match status" value="1"/>
</dbReference>
<dbReference type="GO" id="GO:0003824">
    <property type="term" value="F:catalytic activity"/>
    <property type="evidence" value="ECO:0007669"/>
    <property type="project" value="InterPro"/>
</dbReference>
<evidence type="ECO:0000256" key="2">
    <source>
        <dbReference type="ARBA" id="ARBA00022553"/>
    </source>
</evidence>
<evidence type="ECO:0000259" key="3">
    <source>
        <dbReference type="PROSITE" id="PS50075"/>
    </source>
</evidence>
<dbReference type="PANTHER" id="PTHR45398">
    <property type="match status" value="1"/>
</dbReference>
<dbReference type="InterPro" id="IPR006162">
    <property type="entry name" value="Ppantetheine_attach_site"/>
</dbReference>
<dbReference type="Pfam" id="PF00668">
    <property type="entry name" value="Condensation"/>
    <property type="match status" value="1"/>
</dbReference>
<name>A0A7S2RDG6_9STRA</name>
<evidence type="ECO:0000313" key="4">
    <source>
        <dbReference type="EMBL" id="CAD9668039.1"/>
    </source>
</evidence>
<keyword evidence="1" id="KW-0596">Phosphopantetheine</keyword>
<accession>A0A7S2RDG6</accession>
<gene>
    <name evidence="4" type="ORF">QSP1433_LOCUS2288</name>
</gene>
<dbReference type="EMBL" id="HBHK01003875">
    <property type="protein sequence ID" value="CAD9668039.1"/>
    <property type="molecule type" value="Transcribed_RNA"/>
</dbReference>
<dbReference type="PROSITE" id="PS50075">
    <property type="entry name" value="CARRIER"/>
    <property type="match status" value="1"/>
</dbReference>
<dbReference type="PANTHER" id="PTHR45398:SF1">
    <property type="entry name" value="ENZYME, PUTATIVE (JCVI)-RELATED"/>
    <property type="match status" value="1"/>
</dbReference>
<protein>
    <recommendedName>
        <fullName evidence="3">Carrier domain-containing protein</fullName>
    </recommendedName>
</protein>
<dbReference type="InterPro" id="IPR001242">
    <property type="entry name" value="Condensation_dom"/>
</dbReference>